<dbReference type="InterPro" id="IPR000727">
    <property type="entry name" value="T_SNARE_dom"/>
</dbReference>
<keyword evidence="9" id="KW-0175">Coiled coil</keyword>
<dbReference type="Proteomes" id="UP000267448">
    <property type="component" value="Unassembled WGS sequence"/>
</dbReference>
<dbReference type="InterPro" id="IPR003660">
    <property type="entry name" value="HAMP_dom"/>
</dbReference>
<keyword evidence="2" id="KW-0488">Methylation</keyword>
<dbReference type="Pfam" id="PF18947">
    <property type="entry name" value="HAMP_2"/>
    <property type="match status" value="4"/>
</dbReference>
<dbReference type="PROSITE" id="PS50111">
    <property type="entry name" value="CHEMOTAXIS_TRANSDUC_2"/>
    <property type="match status" value="1"/>
</dbReference>
<comment type="subcellular location">
    <subcellularLocation>
        <location evidence="1">Membrane</location>
    </subcellularLocation>
</comment>
<dbReference type="GO" id="GO:0007165">
    <property type="term" value="P:signal transduction"/>
    <property type="evidence" value="ECO:0007669"/>
    <property type="project" value="UniProtKB-KW"/>
</dbReference>
<evidence type="ECO:0000313" key="16">
    <source>
        <dbReference type="EMBL" id="RTR40764.1"/>
    </source>
</evidence>
<feature type="coiled-coil region" evidence="9">
    <location>
        <begin position="843"/>
        <end position="870"/>
    </location>
</feature>
<keyword evidence="17" id="KW-1185">Reference proteome</keyword>
<feature type="region of interest" description="Disordered" evidence="10">
    <location>
        <begin position="1087"/>
        <end position="1110"/>
    </location>
</feature>
<keyword evidence="3 8" id="KW-0479">Metal-binding</keyword>
<feature type="domain" description="Cytochrome c" evidence="15">
    <location>
        <begin position="197"/>
        <end position="304"/>
    </location>
</feature>
<protein>
    <submittedName>
        <fullName evidence="16">DUF3365 domain-containing protein</fullName>
    </submittedName>
</protein>
<evidence type="ECO:0000256" key="10">
    <source>
        <dbReference type="SAM" id="MobiDB-lite"/>
    </source>
</evidence>
<reference evidence="16 17" key="1">
    <citation type="submission" date="2018-12" db="EMBL/GenBank/DDBJ databases">
        <authorList>
            <person name="Yu L."/>
        </authorList>
    </citation>
    <scope>NUCLEOTIDE SEQUENCE [LARGE SCALE GENOMIC DNA]</scope>
    <source>
        <strain evidence="16 17">HAW-EB2</strain>
    </source>
</reference>
<dbReference type="PRINTS" id="PR00260">
    <property type="entry name" value="CHEMTRNSDUCR"/>
</dbReference>
<dbReference type="AlphaFoldDB" id="A0A3S0IS45"/>
<name>A0A3S0IS45_9GAMM</name>
<comment type="caution">
    <text evidence="16">The sequence shown here is derived from an EMBL/GenBank/DDBJ whole genome shotgun (WGS) entry which is preliminary data.</text>
</comment>
<dbReference type="Pfam" id="PF00015">
    <property type="entry name" value="MCPsignal"/>
    <property type="match status" value="1"/>
</dbReference>
<dbReference type="CDD" id="cd11386">
    <property type="entry name" value="MCP_signal"/>
    <property type="match status" value="1"/>
</dbReference>
<feature type="domain" description="T-SNARE coiled-coil homology" evidence="13">
    <location>
        <begin position="983"/>
        <end position="1045"/>
    </location>
</feature>
<dbReference type="PANTHER" id="PTHR43531:SF14">
    <property type="entry name" value="METHYL-ACCEPTING CHEMOTAXIS PROTEIN I-RELATED"/>
    <property type="match status" value="1"/>
</dbReference>
<dbReference type="PROSITE" id="PS51007">
    <property type="entry name" value="CYTC"/>
    <property type="match status" value="1"/>
</dbReference>
<evidence type="ECO:0000259" key="13">
    <source>
        <dbReference type="PROSITE" id="PS50192"/>
    </source>
</evidence>
<keyword evidence="5 7" id="KW-0807">Transducer</keyword>
<keyword evidence="11" id="KW-0472">Membrane</keyword>
<evidence type="ECO:0000259" key="15">
    <source>
        <dbReference type="PROSITE" id="PS51007"/>
    </source>
</evidence>
<evidence type="ECO:0000256" key="4">
    <source>
        <dbReference type="ARBA" id="ARBA00023004"/>
    </source>
</evidence>
<feature type="domain" description="HAMP" evidence="14">
    <location>
        <begin position="399"/>
        <end position="451"/>
    </location>
</feature>
<dbReference type="FunFam" id="1.10.287.950:FF:000001">
    <property type="entry name" value="Methyl-accepting chemotaxis sensory transducer"/>
    <property type="match status" value="1"/>
</dbReference>
<feature type="domain" description="HAMP" evidence="14">
    <location>
        <begin position="589"/>
        <end position="635"/>
    </location>
</feature>
<evidence type="ECO:0000259" key="14">
    <source>
        <dbReference type="PROSITE" id="PS50885"/>
    </source>
</evidence>
<keyword evidence="11" id="KW-1133">Transmembrane helix</keyword>
<evidence type="ECO:0000313" key="17">
    <source>
        <dbReference type="Proteomes" id="UP000267448"/>
    </source>
</evidence>
<dbReference type="InterPro" id="IPR021796">
    <property type="entry name" value="Tll0287-like_dom"/>
</dbReference>
<dbReference type="Pfam" id="PF00672">
    <property type="entry name" value="HAMP"/>
    <property type="match status" value="1"/>
</dbReference>
<evidence type="ECO:0000256" key="11">
    <source>
        <dbReference type="SAM" id="Phobius"/>
    </source>
</evidence>
<dbReference type="InterPro" id="IPR004090">
    <property type="entry name" value="Chemotax_Me-accpt_rcpt"/>
</dbReference>
<dbReference type="PROSITE" id="PS50885">
    <property type="entry name" value="HAMP"/>
    <property type="match status" value="4"/>
</dbReference>
<sequence length="1110" mass="121417">MSSHRVEIKTSSNPIMQWIADKPVAIKLTILSLFFMLVLIGIVGYTMMTLMQQSSDASGINIAGRQRMLTQKFSKELFDELNDKQMIAASSKQTAIVSTQIMADRAYYNKNVIVKLKDDHVPVQVSPNFHDIPGAIPPPATFVQGVSTQLDNQQANYSYQLLSRYNINPEKGLKTPFSRAAWEVLSKDASKPYTEIGKSDNGGATFYYAQADVADSGCVSCHNTLLSSPKNDFVLNDLMGILVVKTELTADPALAQRLMTPPQTSPADSTRSLFEISLLALENGGRTYSDLEMTDEVILPATTSAPIIKQLQEVDTLWKEMMGSVAFLRQTDDTGSTAYLEHMNQVRKLNIDVLKTMNLAVAMFADESSNKISTMMWVEGVVLLFALLLVAWLSFVISKMITKPLQQGITAASLIANGDLSSKLVISSKDEIGQLLSSMIEMQTKLTQVIENDIQSIVDSAKAGDLSQRIELNDKSGFYHKLSHGINDLVDVNEEVVKDTVNMFSAMASGDLSYRIDTQYQGEFNTLKQDANKTVEKLTQVIEGDIQQLINSAQRGDLSQRIVLNGKDGFFGKLSSGINQLVEVNEQVVNDTIRMLSAMARGDLTQRITTDYQGAFGELKNDANQTAEKLTQVIEKDIQELLDAAQAGDLTKRISQEKHQGFFRALAGGINELVNVNDRVVKDTVMMFAALSRGDLTPRITNEYQGAFEILKQDANQTVDKLTKVIEIDIQSLVDSAKDGNLTERISLEDKEGFFETLSNGINELIDVNERVINDTAQIIGSMAEGDLTNMIENNYQGIFGQLKDDTNNTIVKLTEIIGKISSSADIVSSASNELAMGHIDLSTRTEEQAASLEETAASMEQLAETVKDNAKKALFVNTLADNAQQNAVQGGIVVNDAIKSMIEIDSASKEIVNIINVIDEIAFQTNLLALNAAVEAARAGEQGRGFAVVASEVRKLAQRSASAAQEIKGLISNSVKKVELGTKLVNESGETLNKIVDSVKEVCSIIEEISSSAQEQTKGIDQVNIAVNQMDEMTQQNAALVEQATAASHSMASQAKGMNDEMKFFTAKPENTHKETVITKLEQVVTASKQEKRAEPDKDASITRISGED</sequence>
<keyword evidence="8" id="KW-0349">Heme</keyword>
<gene>
    <name evidence="16" type="ORF">EKG38_02290</name>
</gene>
<dbReference type="InterPro" id="IPR009056">
    <property type="entry name" value="Cyt_c-like_dom"/>
</dbReference>
<dbReference type="GO" id="GO:0005886">
    <property type="term" value="C:plasma membrane"/>
    <property type="evidence" value="ECO:0007669"/>
    <property type="project" value="TreeGrafter"/>
</dbReference>
<evidence type="ECO:0000259" key="12">
    <source>
        <dbReference type="PROSITE" id="PS50111"/>
    </source>
</evidence>
<dbReference type="InterPro" id="IPR004089">
    <property type="entry name" value="MCPsignal_dom"/>
</dbReference>
<proteinExistence type="inferred from homology"/>
<feature type="compositionally biased region" description="Basic and acidic residues" evidence="10">
    <location>
        <begin position="1090"/>
        <end position="1110"/>
    </location>
</feature>
<feature type="domain" description="HAMP" evidence="14">
    <location>
        <begin position="497"/>
        <end position="543"/>
    </location>
</feature>
<dbReference type="RefSeq" id="WP_126518265.1">
    <property type="nucleotide sequence ID" value="NZ_RXNU01000001.1"/>
</dbReference>
<dbReference type="Pfam" id="PF11845">
    <property type="entry name" value="Tll0287-like"/>
    <property type="match status" value="1"/>
</dbReference>
<comment type="similarity">
    <text evidence="6">Belongs to the methyl-accepting chemotaxis (MCP) protein family.</text>
</comment>
<dbReference type="SMART" id="SM00283">
    <property type="entry name" value="MA"/>
    <property type="match status" value="1"/>
</dbReference>
<evidence type="ECO:0000256" key="5">
    <source>
        <dbReference type="ARBA" id="ARBA00023224"/>
    </source>
</evidence>
<dbReference type="EMBL" id="RXNU01000001">
    <property type="protein sequence ID" value="RTR40764.1"/>
    <property type="molecule type" value="Genomic_DNA"/>
</dbReference>
<dbReference type="Gene3D" id="1.10.287.950">
    <property type="entry name" value="Methyl-accepting chemotaxis protein"/>
    <property type="match status" value="1"/>
</dbReference>
<evidence type="ECO:0000256" key="9">
    <source>
        <dbReference type="SAM" id="Coils"/>
    </source>
</evidence>
<feature type="transmembrane region" description="Helical" evidence="11">
    <location>
        <begin position="377"/>
        <end position="397"/>
    </location>
</feature>
<evidence type="ECO:0000256" key="3">
    <source>
        <dbReference type="ARBA" id="ARBA00022723"/>
    </source>
</evidence>
<organism evidence="16 17">
    <name type="scientific">Shewanella canadensis</name>
    <dbReference type="NCBI Taxonomy" id="271096"/>
    <lineage>
        <taxon>Bacteria</taxon>
        <taxon>Pseudomonadati</taxon>
        <taxon>Pseudomonadota</taxon>
        <taxon>Gammaproteobacteria</taxon>
        <taxon>Alteromonadales</taxon>
        <taxon>Shewanellaceae</taxon>
        <taxon>Shewanella</taxon>
    </lineage>
</organism>
<keyword evidence="11" id="KW-0812">Transmembrane</keyword>
<evidence type="ECO:0000256" key="6">
    <source>
        <dbReference type="ARBA" id="ARBA00029447"/>
    </source>
</evidence>
<evidence type="ECO:0000256" key="1">
    <source>
        <dbReference type="ARBA" id="ARBA00004370"/>
    </source>
</evidence>
<feature type="transmembrane region" description="Helical" evidence="11">
    <location>
        <begin position="24"/>
        <end position="45"/>
    </location>
</feature>
<dbReference type="PANTHER" id="PTHR43531">
    <property type="entry name" value="PROTEIN ICFG"/>
    <property type="match status" value="1"/>
</dbReference>
<dbReference type="GO" id="GO:0009055">
    <property type="term" value="F:electron transfer activity"/>
    <property type="evidence" value="ECO:0007669"/>
    <property type="project" value="InterPro"/>
</dbReference>
<evidence type="ECO:0000256" key="2">
    <source>
        <dbReference type="ARBA" id="ARBA00022481"/>
    </source>
</evidence>
<dbReference type="SMART" id="SM00304">
    <property type="entry name" value="HAMP"/>
    <property type="match status" value="4"/>
</dbReference>
<accession>A0A3S0IS45</accession>
<evidence type="ECO:0000256" key="7">
    <source>
        <dbReference type="PROSITE-ProRule" id="PRU00284"/>
    </source>
</evidence>
<evidence type="ECO:0000256" key="8">
    <source>
        <dbReference type="PROSITE-ProRule" id="PRU00433"/>
    </source>
</evidence>
<dbReference type="SUPFAM" id="SSF58104">
    <property type="entry name" value="Methyl-accepting chemotaxis protein (MCP) signaling domain"/>
    <property type="match status" value="1"/>
</dbReference>
<dbReference type="GO" id="GO:0006935">
    <property type="term" value="P:chemotaxis"/>
    <property type="evidence" value="ECO:0007669"/>
    <property type="project" value="UniProtKB-KW"/>
</dbReference>
<dbReference type="PROSITE" id="PS50192">
    <property type="entry name" value="T_SNARE"/>
    <property type="match status" value="1"/>
</dbReference>
<feature type="domain" description="Methyl-accepting transducer" evidence="12">
    <location>
        <begin position="824"/>
        <end position="1053"/>
    </location>
</feature>
<dbReference type="SUPFAM" id="SSF158472">
    <property type="entry name" value="HAMP domain-like"/>
    <property type="match status" value="1"/>
</dbReference>
<dbReference type="InterPro" id="IPR051310">
    <property type="entry name" value="MCP_chemotaxis"/>
</dbReference>
<dbReference type="GO" id="GO:0046872">
    <property type="term" value="F:metal ion binding"/>
    <property type="evidence" value="ECO:0007669"/>
    <property type="project" value="UniProtKB-KW"/>
</dbReference>
<dbReference type="OrthoDB" id="2489132at2"/>
<dbReference type="CDD" id="cd06225">
    <property type="entry name" value="HAMP"/>
    <property type="match status" value="2"/>
</dbReference>
<dbReference type="GO" id="GO:0004888">
    <property type="term" value="F:transmembrane signaling receptor activity"/>
    <property type="evidence" value="ECO:0007669"/>
    <property type="project" value="InterPro"/>
</dbReference>
<dbReference type="Gene3D" id="1.20.120.1530">
    <property type="match status" value="2"/>
</dbReference>
<keyword evidence="4 8" id="KW-0408">Iron</keyword>
<feature type="domain" description="HAMP" evidence="14">
    <location>
        <begin position="689"/>
        <end position="727"/>
    </location>
</feature>
<dbReference type="GO" id="GO:0020037">
    <property type="term" value="F:heme binding"/>
    <property type="evidence" value="ECO:0007669"/>
    <property type="project" value="InterPro"/>
</dbReference>